<proteinExistence type="predicted"/>
<gene>
    <name evidence="2" type="ORF">GTC17253_18250</name>
</gene>
<dbReference type="AlphaFoldDB" id="A0AB33IQT4"/>
<dbReference type="PANTHER" id="PTHR45661:SF3">
    <property type="entry name" value="IG-LIKE DOMAIN-CONTAINING PROTEIN"/>
    <property type="match status" value="1"/>
</dbReference>
<evidence type="ECO:0000313" key="2">
    <source>
        <dbReference type="EMBL" id="BFO71859.1"/>
    </source>
</evidence>
<accession>A0AB33IQT4</accession>
<dbReference type="Pfam" id="PF13306">
    <property type="entry name" value="LRR_5"/>
    <property type="match status" value="2"/>
</dbReference>
<dbReference type="EMBL" id="AP035785">
    <property type="protein sequence ID" value="BFO71859.1"/>
    <property type="molecule type" value="Genomic_DNA"/>
</dbReference>
<dbReference type="InterPro" id="IPR053139">
    <property type="entry name" value="Surface_bspA-like"/>
</dbReference>
<evidence type="ECO:0000256" key="1">
    <source>
        <dbReference type="SAM" id="SignalP"/>
    </source>
</evidence>
<reference evidence="2" key="1">
    <citation type="submission" date="2024-07" db="EMBL/GenBank/DDBJ databases">
        <title>Complete genome sequence of Prevotella sp. YM-2024 GTC17253.</title>
        <authorList>
            <person name="Hayashi M."/>
            <person name="Muto Y."/>
            <person name="Tanaka K."/>
            <person name="Niwa H."/>
        </authorList>
    </citation>
    <scope>NUCLEOTIDE SEQUENCE</scope>
    <source>
        <strain evidence="2">GTC17253</strain>
    </source>
</reference>
<feature type="chain" id="PRO_5044186365" description="Leucine-rich repeat domain-containing protein" evidence="1">
    <location>
        <begin position="41"/>
        <end position="608"/>
    </location>
</feature>
<evidence type="ECO:0008006" key="3">
    <source>
        <dbReference type="Google" id="ProtNLM"/>
    </source>
</evidence>
<dbReference type="PANTHER" id="PTHR45661">
    <property type="entry name" value="SURFACE ANTIGEN"/>
    <property type="match status" value="1"/>
</dbReference>
<dbReference type="InterPro" id="IPR026906">
    <property type="entry name" value="LRR_5"/>
</dbReference>
<dbReference type="InterPro" id="IPR032675">
    <property type="entry name" value="LRR_dom_sf"/>
</dbReference>
<feature type="signal peptide" evidence="1">
    <location>
        <begin position="1"/>
        <end position="40"/>
    </location>
</feature>
<dbReference type="SUPFAM" id="SSF52058">
    <property type="entry name" value="L domain-like"/>
    <property type="match status" value="1"/>
</dbReference>
<organism evidence="2">
    <name type="scientific">Prevotella sp. GTC17253</name>
    <dbReference type="NCBI Taxonomy" id="3236793"/>
    <lineage>
        <taxon>Bacteria</taxon>
        <taxon>Pseudomonadati</taxon>
        <taxon>Bacteroidota</taxon>
        <taxon>Bacteroidia</taxon>
        <taxon>Bacteroidales</taxon>
        <taxon>Prevotellaceae</taxon>
        <taxon>Prevotella</taxon>
    </lineage>
</organism>
<dbReference type="Gene3D" id="3.80.10.10">
    <property type="entry name" value="Ribonuclease Inhibitor"/>
    <property type="match status" value="2"/>
</dbReference>
<name>A0AB33IQT4_9BACT</name>
<protein>
    <recommendedName>
        <fullName evidence="3">Leucine-rich repeat domain-containing protein</fullName>
    </recommendedName>
</protein>
<keyword evidence="1" id="KW-0732">Signal</keyword>
<sequence>MRVFENNKKRSIKVKSNNMNKILHILLCTVALLCSTVAHAQNFDYGSYKYSVLNSNAKTVYVNGLVNPQTATVNVPATVTYNSVTYQVTNISPRAFSETSDQHYITSVTLPASLKTVDVGAFKGCTLLKSVVFQATEMTAIQSDAFRDCISLETVQMPGRLTTLAGSTFYGCAKLQSMTIPEGVKAIEPTTFNNCRSLASLTLPSTLETIRKYSLGLCPALKKLHIPAGVKTIEGGSFREDSGLEEITVDASNSYFISKNGVLFDKAMKRLILFPPKVPVYEKFNAYYVVPGTVTHIDDYAFDDYPYTHVTLPSGLLEIGEDAFLNGKLIEVTIPASVQHISRDAFSRDNATVYMMSVTPPTTDDTNIKGHTVYVKPSALANYQAHPIWKEAKLMTEIPLDVKEGWNTRCFDFDVQCPTDGTVTPYAVTAFDPSVRSTTLTPFAGGYIPSRQGQGNNEFVGVLLKVNAGGNTVKVTMGEKDYMSGNQTTYTGKNYLVGATVPTFVTVKETRNGTLYTNFGLSNGEFRLLSKDGLTTPSKWNRAYLGLPLGTSSSARSFSFFINTLQTTGIESLKTETSDDAWYTLSGMRVNNPQHGIYIHKGRRILVP</sequence>